<feature type="compositionally biased region" description="Low complexity" evidence="1">
    <location>
        <begin position="369"/>
        <end position="378"/>
    </location>
</feature>
<dbReference type="InterPro" id="IPR027417">
    <property type="entry name" value="P-loop_NTPase"/>
</dbReference>
<keyword evidence="4" id="KW-1185">Reference proteome</keyword>
<dbReference type="SUPFAM" id="SSF52540">
    <property type="entry name" value="P-loop containing nucleoside triphosphate hydrolases"/>
    <property type="match status" value="1"/>
</dbReference>
<dbReference type="InterPro" id="IPR045427">
    <property type="entry name" value="MoxR"/>
</dbReference>
<evidence type="ECO:0000256" key="1">
    <source>
        <dbReference type="SAM" id="MobiDB-lite"/>
    </source>
</evidence>
<evidence type="ECO:0000313" key="4">
    <source>
        <dbReference type="Proteomes" id="UP000034883"/>
    </source>
</evidence>
<dbReference type="InterPro" id="IPR000595">
    <property type="entry name" value="cNMP-bd_dom"/>
</dbReference>
<dbReference type="PANTHER" id="PTHR32204">
    <property type="entry name" value="ATPASE RAVA"/>
    <property type="match status" value="1"/>
</dbReference>
<protein>
    <submittedName>
        <fullName evidence="3">Putative 2-component regulator</fullName>
    </submittedName>
</protein>
<feature type="domain" description="Cyclic nucleotide-binding" evidence="2">
    <location>
        <begin position="662"/>
        <end position="710"/>
    </location>
</feature>
<accession>A0A0F6YL90</accession>
<dbReference type="Gene3D" id="3.40.50.300">
    <property type="entry name" value="P-loop containing nucleotide triphosphate hydrolases"/>
    <property type="match status" value="1"/>
</dbReference>
<dbReference type="AlphaFoldDB" id="A0A0F6YL90"/>
<sequence length="794" mass="86465">MLRSDSRRAAALEHFARFFAELEDRFVERRDPLRQIALALLSRQHVLMTGPPGTGKSQLAGAVVARIVDEATGEPSLFARQITESTVHTELIGAVDFRTLMDSGRTVHFTDEGLLGSVHAFLDEVLDGRDMLLRSTLNLLEERELKQGARITRGAIECAVMTTNRYLTEVLEENRRTLLAFVDRVAFVSFVPRTFADPANLRRLVAGSVGERVAPSARLTIQDIDALQAMASEVRVPSSLAERVADLVVAFERRTGELERADPSFVATRYVSARTAVRLAQLLRTICVLDKALHRRDRPLVAELSDLATLRLALVVAGPDPAVLDALLAQEHEPRERRQLAIMKAEHDLWDECLREIVSRPLPEEATETLEPSLELAPMTPRESVPPPAVETKEPERVEPIALEADDLHALRSVLERSRALERDDPGAREIAREMRTRALGALTEHVAFGGFVDATSAADDPEDVAAEIARYRDAAELREALLAEGATITSPDVHAARWERAFATLVDRARLALDAHAAQRVTGIDARGARGLSATLDALAPLARAFDRLERDLAALAPGAPPEPLRATVLGPRLSPLVERCYATDLALPSRDAMRDVVRGVLGHLARLGVHDAVPAGAHLTWVAGALLAREAAPGAVDATFDLPGYRALRGAEDRALLCLVLGEIALLLHEPDRPRGATARAEEALGALPAETRAQLASIDVARIERVVAYLEAWHAHAGADATLVQIAHDEASLRRISLEAELVAMLLPERADDARALASRLHALDTALRKALHDARAATTDARWAAIVRAP</sequence>
<dbReference type="KEGG" id="samy:DB32_007244"/>
<dbReference type="InterPro" id="IPR050513">
    <property type="entry name" value="RavA_ATPases"/>
</dbReference>
<proteinExistence type="predicted"/>
<dbReference type="Proteomes" id="UP000034883">
    <property type="component" value="Chromosome"/>
</dbReference>
<dbReference type="RefSeq" id="WP_053237088.1">
    <property type="nucleotide sequence ID" value="NZ_CP011125.1"/>
</dbReference>
<dbReference type="STRING" id="927083.DB32_007244"/>
<dbReference type="Pfam" id="PF20030">
    <property type="entry name" value="bpMoxR"/>
    <property type="match status" value="1"/>
</dbReference>
<gene>
    <name evidence="3" type="ORF">DB32_007244</name>
</gene>
<dbReference type="PROSITE" id="PS50042">
    <property type="entry name" value="CNMP_BINDING_3"/>
    <property type="match status" value="1"/>
</dbReference>
<dbReference type="PANTHER" id="PTHR32204:SF0">
    <property type="entry name" value="ATPASE RAVA"/>
    <property type="match status" value="1"/>
</dbReference>
<dbReference type="EMBL" id="CP011125">
    <property type="protein sequence ID" value="AKF10095.1"/>
    <property type="molecule type" value="Genomic_DNA"/>
</dbReference>
<feature type="region of interest" description="Disordered" evidence="1">
    <location>
        <begin position="364"/>
        <end position="395"/>
    </location>
</feature>
<reference evidence="3 4" key="1">
    <citation type="submission" date="2015-03" db="EMBL/GenBank/DDBJ databases">
        <title>Genome assembly of Sandaracinus amylolyticus DSM 53668.</title>
        <authorList>
            <person name="Sharma G."/>
            <person name="Subramanian S."/>
        </authorList>
    </citation>
    <scope>NUCLEOTIDE SEQUENCE [LARGE SCALE GENOMIC DNA]</scope>
    <source>
        <strain evidence="3 4">DSM 53668</strain>
    </source>
</reference>
<organism evidence="3 4">
    <name type="scientific">Sandaracinus amylolyticus</name>
    <dbReference type="NCBI Taxonomy" id="927083"/>
    <lineage>
        <taxon>Bacteria</taxon>
        <taxon>Pseudomonadati</taxon>
        <taxon>Myxococcota</taxon>
        <taxon>Polyangia</taxon>
        <taxon>Polyangiales</taxon>
        <taxon>Sandaracinaceae</taxon>
        <taxon>Sandaracinus</taxon>
    </lineage>
</organism>
<evidence type="ECO:0000313" key="3">
    <source>
        <dbReference type="EMBL" id="AKF10095.1"/>
    </source>
</evidence>
<dbReference type="OrthoDB" id="5377116at2"/>
<name>A0A0F6YL90_9BACT</name>
<evidence type="ECO:0000259" key="2">
    <source>
        <dbReference type="PROSITE" id="PS50042"/>
    </source>
</evidence>